<name>A0A238XK75_HALVU</name>
<accession>A0A238XK75</accession>
<evidence type="ECO:0000313" key="2">
    <source>
        <dbReference type="EMBL" id="SNR59082.1"/>
    </source>
</evidence>
<protein>
    <submittedName>
        <fullName evidence="2">Uncharacterized protein</fullName>
    </submittedName>
</protein>
<sequence>MANTRTRIKNIFESRFDRIITSADGALYPFEAIGIQSAQYLGAESTDPRTSISVSSDGYVVETKN</sequence>
<dbReference type="AlphaFoldDB" id="A0A238XK75"/>
<dbReference type="EMBL" id="FZNQ01000019">
    <property type="protein sequence ID" value="SNR59082.1"/>
    <property type="molecule type" value="Genomic_DNA"/>
</dbReference>
<gene>
    <name evidence="2" type="ORF">SAMN06264855_1198</name>
</gene>
<keyword evidence="3" id="KW-1185">Reference proteome</keyword>
<organism evidence="2 3">
    <name type="scientific">Halorubrum vacuolatum</name>
    <name type="common">Natronobacterium vacuolatum</name>
    <dbReference type="NCBI Taxonomy" id="63740"/>
    <lineage>
        <taxon>Archaea</taxon>
        <taxon>Methanobacteriati</taxon>
        <taxon>Methanobacteriota</taxon>
        <taxon>Stenosarchaea group</taxon>
        <taxon>Halobacteria</taxon>
        <taxon>Halobacteriales</taxon>
        <taxon>Haloferacaceae</taxon>
        <taxon>Halorubrum</taxon>
    </lineage>
</organism>
<reference evidence="2 3" key="1">
    <citation type="submission" date="2017-06" db="EMBL/GenBank/DDBJ databases">
        <authorList>
            <person name="Kim H.J."/>
            <person name="Triplett B.A."/>
        </authorList>
    </citation>
    <scope>NUCLEOTIDE SEQUENCE [LARGE SCALE GENOMIC DNA]</scope>
    <source>
        <strain evidence="2 3">DSM 8800</strain>
    </source>
</reference>
<proteinExistence type="predicted"/>
<evidence type="ECO:0000313" key="3">
    <source>
        <dbReference type="Proteomes" id="UP000198397"/>
    </source>
</evidence>
<dbReference type="Proteomes" id="UP000198397">
    <property type="component" value="Unassembled WGS sequence"/>
</dbReference>
<feature type="region of interest" description="Disordered" evidence="1">
    <location>
        <begin position="44"/>
        <end position="65"/>
    </location>
</feature>
<evidence type="ECO:0000256" key="1">
    <source>
        <dbReference type="SAM" id="MobiDB-lite"/>
    </source>
</evidence>
<dbReference type="RefSeq" id="WP_089385613.1">
    <property type="nucleotide sequence ID" value="NZ_FZNQ01000019.1"/>
</dbReference>